<evidence type="ECO:0000313" key="2">
    <source>
        <dbReference type="Proteomes" id="UP000001075"/>
    </source>
</evidence>
<dbReference type="EMBL" id="JH000597">
    <property type="protein sequence ID" value="EGW00323.1"/>
    <property type="molecule type" value="Genomic_DNA"/>
</dbReference>
<name>G3HQ26_CRIGR</name>
<sequence length="93" mass="10003">MSQMRKSLFASAILGGHCLFPRCLLNPTAIQKTALSTEGPRFSLDGCYVGMDNDALDGSVVLEVPYLCPAVSPTYRTWGTRSPPLAPPIPTSF</sequence>
<evidence type="ECO:0000313" key="1">
    <source>
        <dbReference type="EMBL" id="EGW00323.1"/>
    </source>
</evidence>
<organism evidence="1 2">
    <name type="scientific">Cricetulus griseus</name>
    <name type="common">Chinese hamster</name>
    <name type="synonym">Cricetulus barabensis griseus</name>
    <dbReference type="NCBI Taxonomy" id="10029"/>
    <lineage>
        <taxon>Eukaryota</taxon>
        <taxon>Metazoa</taxon>
        <taxon>Chordata</taxon>
        <taxon>Craniata</taxon>
        <taxon>Vertebrata</taxon>
        <taxon>Euteleostomi</taxon>
        <taxon>Mammalia</taxon>
        <taxon>Eutheria</taxon>
        <taxon>Euarchontoglires</taxon>
        <taxon>Glires</taxon>
        <taxon>Rodentia</taxon>
        <taxon>Myomorpha</taxon>
        <taxon>Muroidea</taxon>
        <taxon>Cricetidae</taxon>
        <taxon>Cricetinae</taxon>
        <taxon>Cricetulus</taxon>
    </lineage>
</organism>
<dbReference type="InParanoid" id="G3HQ26"/>
<dbReference type="Proteomes" id="UP000001075">
    <property type="component" value="Unassembled WGS sequence"/>
</dbReference>
<gene>
    <name evidence="1" type="ORF">I79_012915</name>
</gene>
<proteinExistence type="predicted"/>
<accession>G3HQ26</accession>
<protein>
    <submittedName>
        <fullName evidence="1">Uncharacterized protein</fullName>
    </submittedName>
</protein>
<dbReference type="AlphaFoldDB" id="G3HQ26"/>
<reference evidence="2" key="1">
    <citation type="journal article" date="2011" name="Nat. Biotechnol.">
        <title>The genomic sequence of the Chinese hamster ovary (CHO)-K1 cell line.</title>
        <authorList>
            <person name="Xu X."/>
            <person name="Nagarajan H."/>
            <person name="Lewis N.E."/>
            <person name="Pan S."/>
            <person name="Cai Z."/>
            <person name="Liu X."/>
            <person name="Chen W."/>
            <person name="Xie M."/>
            <person name="Wang W."/>
            <person name="Hammond S."/>
            <person name="Andersen M.R."/>
            <person name="Neff N."/>
            <person name="Passarelli B."/>
            <person name="Koh W."/>
            <person name="Fan H.C."/>
            <person name="Wang J."/>
            <person name="Gui Y."/>
            <person name="Lee K.H."/>
            <person name="Betenbaugh M.J."/>
            <person name="Quake S.R."/>
            <person name="Famili I."/>
            <person name="Palsson B.O."/>
            <person name="Wang J."/>
        </authorList>
    </citation>
    <scope>NUCLEOTIDE SEQUENCE [LARGE SCALE GENOMIC DNA]</scope>
    <source>
        <strain evidence="2">CHO K1 cell line</strain>
    </source>
</reference>